<keyword evidence="2" id="KW-0812">Transmembrane</keyword>
<evidence type="ECO:0000256" key="2">
    <source>
        <dbReference type="SAM" id="Phobius"/>
    </source>
</evidence>
<sequence>MTTVRQRRGGRVTEGAEDQPSEEKNVKSDGDVLSDHTGGKLWNILSITLGGIVAIGVGLLTSFYVATLHENDLWFSNIKSTESCFSFGYFPALVHRTTKNCGLCLLYCFVLF</sequence>
<dbReference type="AlphaFoldDB" id="A0A8B9ZZM5"/>
<organism evidence="3 4">
    <name type="scientific">Anas zonorhyncha</name>
    <name type="common">Eastern spot-billed duck</name>
    <dbReference type="NCBI Taxonomy" id="75864"/>
    <lineage>
        <taxon>Eukaryota</taxon>
        <taxon>Metazoa</taxon>
        <taxon>Chordata</taxon>
        <taxon>Craniata</taxon>
        <taxon>Vertebrata</taxon>
        <taxon>Euteleostomi</taxon>
        <taxon>Archelosauria</taxon>
        <taxon>Archosauria</taxon>
        <taxon>Dinosauria</taxon>
        <taxon>Saurischia</taxon>
        <taxon>Theropoda</taxon>
        <taxon>Coelurosauria</taxon>
        <taxon>Aves</taxon>
        <taxon>Neognathae</taxon>
        <taxon>Galloanserae</taxon>
        <taxon>Anseriformes</taxon>
        <taxon>Anatidae</taxon>
        <taxon>Anatinae</taxon>
        <taxon>Anas</taxon>
    </lineage>
</organism>
<keyword evidence="4" id="KW-1185">Reference proteome</keyword>
<keyword evidence="2" id="KW-0472">Membrane</keyword>
<feature type="transmembrane region" description="Helical" evidence="2">
    <location>
        <begin position="41"/>
        <end position="66"/>
    </location>
</feature>
<name>A0A8B9ZZM5_9AVES</name>
<feature type="region of interest" description="Disordered" evidence="1">
    <location>
        <begin position="1"/>
        <end position="34"/>
    </location>
</feature>
<keyword evidence="2" id="KW-1133">Transmembrane helix</keyword>
<evidence type="ECO:0000313" key="3">
    <source>
        <dbReference type="Ensembl" id="ENSAZOP00000027943.1"/>
    </source>
</evidence>
<evidence type="ECO:0000256" key="1">
    <source>
        <dbReference type="SAM" id="MobiDB-lite"/>
    </source>
</evidence>
<feature type="compositionally biased region" description="Basic residues" evidence="1">
    <location>
        <begin position="1"/>
        <end position="10"/>
    </location>
</feature>
<evidence type="ECO:0000313" key="4">
    <source>
        <dbReference type="Proteomes" id="UP000694549"/>
    </source>
</evidence>
<reference evidence="3" key="2">
    <citation type="submission" date="2025-09" db="UniProtKB">
        <authorList>
            <consortium name="Ensembl"/>
        </authorList>
    </citation>
    <scope>IDENTIFICATION</scope>
</reference>
<feature type="compositionally biased region" description="Basic and acidic residues" evidence="1">
    <location>
        <begin position="21"/>
        <end position="34"/>
    </location>
</feature>
<dbReference type="Proteomes" id="UP000694549">
    <property type="component" value="Unplaced"/>
</dbReference>
<dbReference type="Ensembl" id="ENSAZOT00000029944.1">
    <property type="protein sequence ID" value="ENSAZOP00000027943.1"/>
    <property type="gene ID" value="ENSAZOG00000017657.1"/>
</dbReference>
<protein>
    <submittedName>
        <fullName evidence="3">Dpy-19 like C-mannosyltransferase 3</fullName>
    </submittedName>
</protein>
<proteinExistence type="predicted"/>
<reference evidence="3" key="1">
    <citation type="submission" date="2025-08" db="UniProtKB">
        <authorList>
            <consortium name="Ensembl"/>
        </authorList>
    </citation>
    <scope>IDENTIFICATION</scope>
</reference>
<accession>A0A8B9ZZM5</accession>